<name>A0A177A6G9_9PEZI</name>
<accession>A0A177A6G9</accession>
<feature type="compositionally biased region" description="Low complexity" evidence="1">
    <location>
        <begin position="311"/>
        <end position="323"/>
    </location>
</feature>
<feature type="compositionally biased region" description="Low complexity" evidence="1">
    <location>
        <begin position="285"/>
        <end position="295"/>
    </location>
</feature>
<feature type="region of interest" description="Disordered" evidence="1">
    <location>
        <begin position="586"/>
        <end position="659"/>
    </location>
</feature>
<protein>
    <submittedName>
        <fullName evidence="2">Uncharacterized protein</fullName>
    </submittedName>
</protein>
<dbReference type="RefSeq" id="XP_024323044.1">
    <property type="nucleotide sequence ID" value="XM_024469342.1"/>
</dbReference>
<gene>
    <name evidence="2" type="ORF">VC83_05728</name>
</gene>
<dbReference type="VEuPathDB" id="FungiDB:GMDG_04236"/>
<dbReference type="GeneID" id="36288792"/>
<feature type="compositionally biased region" description="Basic residues" evidence="1">
    <location>
        <begin position="407"/>
        <end position="428"/>
    </location>
</feature>
<feature type="region of interest" description="Disordered" evidence="1">
    <location>
        <begin position="1"/>
        <end position="150"/>
    </location>
</feature>
<feature type="region of interest" description="Disordered" evidence="1">
    <location>
        <begin position="285"/>
        <end position="466"/>
    </location>
</feature>
<evidence type="ECO:0000313" key="2">
    <source>
        <dbReference type="EMBL" id="OAF57758.1"/>
    </source>
</evidence>
<feature type="compositionally biased region" description="Polar residues" evidence="1">
    <location>
        <begin position="32"/>
        <end position="50"/>
    </location>
</feature>
<feature type="compositionally biased region" description="Basic and acidic residues" evidence="1">
    <location>
        <begin position="104"/>
        <end position="122"/>
    </location>
</feature>
<dbReference type="Proteomes" id="UP000077154">
    <property type="component" value="Unassembled WGS sequence"/>
</dbReference>
<sequence length="659" mass="74572">MANRAGMPPPPPNHGFQQAPPGMVHGGPPMNRPQQAQQLRQPVYQQNFQQGAPVPAYRADTVINSSTRIHDIRPEKTESESFCKKQLTSYEVFTLLPSNDDDGKDSKGSKGKKDSKDKKKDNWSGWGGKDGKDGKDKDDSKSKKRERWAKVTINQECYPTEQIIKTIQKLDAGKLSTAEKKSKLFPNQSTQVTNILDDNIKNEREFNSFEWVLAQLHREESTNSKTGKKETTSMTVYLKRAPLPHIDVIQMYRGRQERVRLQAFQRQQQEQAQVFQQQQQQQAAMQQQEQQQPQQMGGGQYMPQNNKGVFQQQQQQQHQQHQQKGAPWAQPIKNKNAPGGVKIIQEHRPGTPHKSPKGKAAGTKVRMNDSDDYSSGSNSETESDYDSEFSHCDSEGTPHTSASSRSGGRKYPRSHRPLQRSRERRRSHYDRGDDFVMIGHPNRRRSLSYTPDVPRPDRPLGGARVGTYGHPSPGIASPGFDTNAFAMGVAAAIAQPAIIQQPAAQYAAPPPQRMISNVERAANDDARLREAEDIMRRDVLREVLARDNAARISRPYGRDFPIEGGRGYALPQRRYLDGDRGERLYRDPPISPSVSFMSSAPLSLPREPGRSGHYSPEPRRRGTEYDYPLHSGMRIPLEEDRGFDYPRNPFRPLRGPRPY</sequence>
<organism evidence="2">
    <name type="scientific">Pseudogymnoascus destructans</name>
    <dbReference type="NCBI Taxonomy" id="655981"/>
    <lineage>
        <taxon>Eukaryota</taxon>
        <taxon>Fungi</taxon>
        <taxon>Dikarya</taxon>
        <taxon>Ascomycota</taxon>
        <taxon>Pezizomycotina</taxon>
        <taxon>Leotiomycetes</taxon>
        <taxon>Thelebolales</taxon>
        <taxon>Thelebolaceae</taxon>
        <taxon>Pseudogymnoascus</taxon>
    </lineage>
</organism>
<dbReference type="EMBL" id="KV441399">
    <property type="protein sequence ID" value="OAF57758.1"/>
    <property type="molecule type" value="Genomic_DNA"/>
</dbReference>
<feature type="compositionally biased region" description="Basic and acidic residues" evidence="1">
    <location>
        <begin position="129"/>
        <end position="141"/>
    </location>
</feature>
<feature type="compositionally biased region" description="Basic and acidic residues" evidence="1">
    <location>
        <begin position="68"/>
        <end position="83"/>
    </location>
</feature>
<evidence type="ECO:0000256" key="1">
    <source>
        <dbReference type="SAM" id="MobiDB-lite"/>
    </source>
</evidence>
<feature type="compositionally biased region" description="Polar residues" evidence="1">
    <location>
        <begin position="592"/>
        <end position="601"/>
    </location>
</feature>
<reference evidence="2" key="1">
    <citation type="submission" date="2016-03" db="EMBL/GenBank/DDBJ databases">
        <title>Updated assembly of Pseudogymnoascus destructans, the fungus causing white-nose syndrome of bats.</title>
        <authorList>
            <person name="Palmer J.M."/>
            <person name="Drees K.P."/>
            <person name="Foster J.T."/>
            <person name="Lindner D.L."/>
        </authorList>
    </citation>
    <scope>NUCLEOTIDE SEQUENCE [LARGE SCALE GENOMIC DNA]</scope>
    <source>
        <strain evidence="2">20631-21</strain>
    </source>
</reference>
<dbReference type="AlphaFoldDB" id="A0A177A6G9"/>
<proteinExistence type="predicted"/>
<feature type="compositionally biased region" description="Polar residues" evidence="1">
    <location>
        <begin position="397"/>
        <end position="406"/>
    </location>
</feature>
<dbReference type="OrthoDB" id="3440029at2759"/>